<dbReference type="KEGG" id="fpal:HYN49_03965"/>
<keyword evidence="1" id="KW-1133">Transmembrane helix</keyword>
<reference evidence="2 3" key="1">
    <citation type="submission" date="2018-05" db="EMBL/GenBank/DDBJ databases">
        <title>Genome sequencing of Flavobacterium sp. HYN0049.</title>
        <authorList>
            <person name="Yi H."/>
            <person name="Baek C."/>
        </authorList>
    </citation>
    <scope>NUCLEOTIDE SEQUENCE [LARGE SCALE GENOMIC DNA]</scope>
    <source>
        <strain evidence="2 3">HYN0049</strain>
    </source>
</reference>
<feature type="transmembrane region" description="Helical" evidence="1">
    <location>
        <begin position="37"/>
        <end position="59"/>
    </location>
</feature>
<keyword evidence="3" id="KW-1185">Reference proteome</keyword>
<sequence>MCNQKNLRFQLIFIFIYFIFTFIFINVYNAIRTMAMIPGFTFFVLLFFSLAIIIFNVIIKLMADLNHVLGMIKIYLV</sequence>
<keyword evidence="1" id="KW-0812">Transmembrane</keyword>
<feature type="transmembrane region" description="Helical" evidence="1">
    <location>
        <begin position="12"/>
        <end position="31"/>
    </location>
</feature>
<name>A0A2S1SFJ6_9FLAO</name>
<evidence type="ECO:0000313" key="2">
    <source>
        <dbReference type="EMBL" id="AWI25117.1"/>
    </source>
</evidence>
<gene>
    <name evidence="2" type="ORF">HYN49_03965</name>
</gene>
<accession>A0A2S1SFJ6</accession>
<evidence type="ECO:0000256" key="1">
    <source>
        <dbReference type="SAM" id="Phobius"/>
    </source>
</evidence>
<keyword evidence="1" id="KW-0472">Membrane</keyword>
<dbReference type="AlphaFoldDB" id="A0A2S1SFJ6"/>
<dbReference type="EMBL" id="CP029187">
    <property type="protein sequence ID" value="AWI25117.1"/>
    <property type="molecule type" value="Genomic_DNA"/>
</dbReference>
<protein>
    <submittedName>
        <fullName evidence="2">Uncharacterized protein</fullName>
    </submittedName>
</protein>
<proteinExistence type="predicted"/>
<dbReference type="Proteomes" id="UP000244937">
    <property type="component" value="Chromosome"/>
</dbReference>
<evidence type="ECO:0000313" key="3">
    <source>
        <dbReference type="Proteomes" id="UP000244937"/>
    </source>
</evidence>
<organism evidence="2 3">
    <name type="scientific">Flavobacterium pallidum</name>
    <dbReference type="NCBI Taxonomy" id="2172098"/>
    <lineage>
        <taxon>Bacteria</taxon>
        <taxon>Pseudomonadati</taxon>
        <taxon>Bacteroidota</taxon>
        <taxon>Flavobacteriia</taxon>
        <taxon>Flavobacteriales</taxon>
        <taxon>Flavobacteriaceae</taxon>
        <taxon>Flavobacterium</taxon>
    </lineage>
</organism>